<keyword evidence="4" id="KW-1185">Reference proteome</keyword>
<gene>
    <name evidence="3" type="ORF">M9458_032433</name>
</gene>
<organism evidence="3 4">
    <name type="scientific">Cirrhinus mrigala</name>
    <name type="common">Mrigala</name>
    <dbReference type="NCBI Taxonomy" id="683832"/>
    <lineage>
        <taxon>Eukaryota</taxon>
        <taxon>Metazoa</taxon>
        <taxon>Chordata</taxon>
        <taxon>Craniata</taxon>
        <taxon>Vertebrata</taxon>
        <taxon>Euteleostomi</taxon>
        <taxon>Actinopterygii</taxon>
        <taxon>Neopterygii</taxon>
        <taxon>Teleostei</taxon>
        <taxon>Ostariophysi</taxon>
        <taxon>Cypriniformes</taxon>
        <taxon>Cyprinidae</taxon>
        <taxon>Labeoninae</taxon>
        <taxon>Labeonini</taxon>
        <taxon>Cirrhinus</taxon>
    </lineage>
</organism>
<feature type="domain" description="Nibrin C-terminal" evidence="2">
    <location>
        <begin position="46"/>
        <end position="92"/>
    </location>
</feature>
<protein>
    <recommendedName>
        <fullName evidence="2">Nibrin C-terminal domain-containing protein</fullName>
    </recommendedName>
</protein>
<dbReference type="AlphaFoldDB" id="A0ABD0PEC3"/>
<dbReference type="PANTHER" id="PTHR12162:SF0">
    <property type="entry name" value="NIBRIN"/>
    <property type="match status" value="1"/>
</dbReference>
<evidence type="ECO:0000259" key="2">
    <source>
        <dbReference type="SMART" id="SM01348"/>
    </source>
</evidence>
<proteinExistence type="predicted"/>
<dbReference type="InterPro" id="IPR040227">
    <property type="entry name" value="Nibrin-rel"/>
</dbReference>
<comment type="caution">
    <text evidence="3">The sequence shown here is derived from an EMBL/GenBank/DDBJ whole genome shotgun (WGS) entry which is preliminary data.</text>
</comment>
<feature type="non-terminal residue" evidence="3">
    <location>
        <position position="92"/>
    </location>
</feature>
<evidence type="ECO:0000256" key="1">
    <source>
        <dbReference type="SAM" id="MobiDB-lite"/>
    </source>
</evidence>
<sequence length="92" mass="10284">ASTSKSGSENDSELPRRLLQIQFKSLTVSTSSRSRPSPLQTHDPNDKNVKKFRKTNIPGFSGLPNIIGGRDLVAYNRSKNSELEEWLRQAAE</sequence>
<dbReference type="Pfam" id="PF08599">
    <property type="entry name" value="Nbs1_C"/>
    <property type="match status" value="1"/>
</dbReference>
<feature type="compositionally biased region" description="Low complexity" evidence="1">
    <location>
        <begin position="26"/>
        <end position="39"/>
    </location>
</feature>
<accession>A0ABD0PEC3</accession>
<feature type="region of interest" description="Disordered" evidence="1">
    <location>
        <begin position="26"/>
        <end position="55"/>
    </location>
</feature>
<reference evidence="3 4" key="1">
    <citation type="submission" date="2024-05" db="EMBL/GenBank/DDBJ databases">
        <title>Genome sequencing and assembly of Indian major carp, Cirrhinus mrigala (Hamilton, 1822).</title>
        <authorList>
            <person name="Mohindra V."/>
            <person name="Chowdhury L.M."/>
            <person name="Lal K."/>
            <person name="Jena J.K."/>
        </authorList>
    </citation>
    <scope>NUCLEOTIDE SEQUENCE [LARGE SCALE GENOMIC DNA]</scope>
    <source>
        <strain evidence="3">CM1030</strain>
        <tissue evidence="3">Blood</tissue>
    </source>
</reference>
<dbReference type="InterPro" id="IPR013908">
    <property type="entry name" value="Nibrin_C"/>
</dbReference>
<name>A0ABD0PEC3_CIRMR</name>
<dbReference type="Proteomes" id="UP001529510">
    <property type="component" value="Unassembled WGS sequence"/>
</dbReference>
<dbReference type="EMBL" id="JAMKFB020000016">
    <property type="protein sequence ID" value="KAL0172122.1"/>
    <property type="molecule type" value="Genomic_DNA"/>
</dbReference>
<evidence type="ECO:0000313" key="3">
    <source>
        <dbReference type="EMBL" id="KAL0172122.1"/>
    </source>
</evidence>
<feature type="non-terminal residue" evidence="3">
    <location>
        <position position="1"/>
    </location>
</feature>
<dbReference type="PANTHER" id="PTHR12162">
    <property type="entry name" value="NIBRIN-RELATED"/>
    <property type="match status" value="1"/>
</dbReference>
<evidence type="ECO:0000313" key="4">
    <source>
        <dbReference type="Proteomes" id="UP001529510"/>
    </source>
</evidence>
<dbReference type="SMART" id="SM01348">
    <property type="entry name" value="Nbs1_C"/>
    <property type="match status" value="1"/>
</dbReference>